<feature type="compositionally biased region" description="Basic and acidic residues" evidence="1">
    <location>
        <begin position="182"/>
        <end position="207"/>
    </location>
</feature>
<keyword evidence="3" id="KW-1185">Reference proteome</keyword>
<protein>
    <recommendedName>
        <fullName evidence="4">Single-stranded DNA-binding protein</fullName>
    </recommendedName>
</protein>
<dbReference type="InterPro" id="IPR007499">
    <property type="entry name" value="ERF_bacteria_virus"/>
</dbReference>
<dbReference type="EMBL" id="CADIKL010000003">
    <property type="protein sequence ID" value="CAB3779275.1"/>
    <property type="molecule type" value="Genomic_DNA"/>
</dbReference>
<evidence type="ECO:0000313" key="3">
    <source>
        <dbReference type="Proteomes" id="UP000494119"/>
    </source>
</evidence>
<sequence>MKHVHQAIKQVSKAISVDGIAKTGQNAEDGYSFRTIDDLLEKLSTLLADHDLLILPTVIERESVERRTATGMALFFATVRVRYDFTSAIDESVASVEVYGEAMDTADKATNKAMTAAYKVAVTQTFCIATKNNADADATSHNAAARLTESERTKHERAILAAPDTKLLTSAHKLATAAAVRVADEESRKTFNEAKKKRAEELAEAKKKPAQTTEQKPAEATA</sequence>
<name>A0A6J5FIS3_9BURK</name>
<evidence type="ECO:0000313" key="2">
    <source>
        <dbReference type="EMBL" id="CAB3779275.1"/>
    </source>
</evidence>
<dbReference type="RefSeq" id="WP_175194237.1">
    <property type="nucleotide sequence ID" value="NZ_CADIKL010000003.1"/>
</dbReference>
<reference evidence="2 3" key="1">
    <citation type="submission" date="2020-04" db="EMBL/GenBank/DDBJ databases">
        <authorList>
            <person name="De Canck E."/>
        </authorList>
    </citation>
    <scope>NUCLEOTIDE SEQUENCE [LARGE SCALE GENOMIC DNA]</scope>
    <source>
        <strain evidence="2 3">LMG 28688</strain>
    </source>
</reference>
<feature type="region of interest" description="Disordered" evidence="1">
    <location>
        <begin position="182"/>
        <end position="222"/>
    </location>
</feature>
<proteinExistence type="predicted"/>
<dbReference type="Proteomes" id="UP000494119">
    <property type="component" value="Unassembled WGS sequence"/>
</dbReference>
<organism evidence="2 3">
    <name type="scientific">Paraburkholderia caffeinitolerans</name>
    <dbReference type="NCBI Taxonomy" id="1723730"/>
    <lineage>
        <taxon>Bacteria</taxon>
        <taxon>Pseudomonadati</taxon>
        <taxon>Pseudomonadota</taxon>
        <taxon>Betaproteobacteria</taxon>
        <taxon>Burkholderiales</taxon>
        <taxon>Burkholderiaceae</taxon>
        <taxon>Paraburkholderia</taxon>
    </lineage>
</organism>
<dbReference type="Pfam" id="PF04404">
    <property type="entry name" value="ERF"/>
    <property type="match status" value="1"/>
</dbReference>
<evidence type="ECO:0008006" key="4">
    <source>
        <dbReference type="Google" id="ProtNLM"/>
    </source>
</evidence>
<accession>A0A6J5FIS3</accession>
<gene>
    <name evidence="2" type="ORF">LMG28688_00787</name>
</gene>
<evidence type="ECO:0000256" key="1">
    <source>
        <dbReference type="SAM" id="MobiDB-lite"/>
    </source>
</evidence>
<dbReference type="AlphaFoldDB" id="A0A6J5FIS3"/>